<dbReference type="GO" id="GO:0005886">
    <property type="term" value="C:plasma membrane"/>
    <property type="evidence" value="ECO:0007669"/>
    <property type="project" value="TreeGrafter"/>
</dbReference>
<reference evidence="3 4" key="1">
    <citation type="submission" date="2020-08" db="EMBL/GenBank/DDBJ databases">
        <title>Genomic Encyclopedia of Type Strains, Phase IV (KMG-IV): sequencing the most valuable type-strain genomes for metagenomic binning, comparative biology and taxonomic classification.</title>
        <authorList>
            <person name="Goeker M."/>
        </authorList>
    </citation>
    <scope>NUCLEOTIDE SEQUENCE [LARGE SCALE GENOMIC DNA]</scope>
    <source>
        <strain evidence="3 4">DSM 25895</strain>
    </source>
</reference>
<feature type="compositionally biased region" description="Pro residues" evidence="1">
    <location>
        <begin position="192"/>
        <end position="245"/>
    </location>
</feature>
<dbReference type="InterPro" id="IPR008523">
    <property type="entry name" value="DUF805"/>
</dbReference>
<dbReference type="PANTHER" id="PTHR34980:SF3">
    <property type="entry name" value="BLR8105 PROTEIN"/>
    <property type="match status" value="1"/>
</dbReference>
<evidence type="ECO:0000313" key="4">
    <source>
        <dbReference type="Proteomes" id="UP000562254"/>
    </source>
</evidence>
<dbReference type="RefSeq" id="WP_184481027.1">
    <property type="nucleotide sequence ID" value="NZ_JAAEDJ010000095.1"/>
</dbReference>
<keyword evidence="2" id="KW-0472">Membrane</keyword>
<evidence type="ECO:0000313" key="3">
    <source>
        <dbReference type="EMBL" id="MBB5688435.1"/>
    </source>
</evidence>
<keyword evidence="4" id="KW-1185">Reference proteome</keyword>
<keyword evidence="2" id="KW-1133">Transmembrane helix</keyword>
<evidence type="ECO:0000256" key="1">
    <source>
        <dbReference type="SAM" id="MobiDB-lite"/>
    </source>
</evidence>
<organism evidence="3 4">
    <name type="scientific">Neoroseomonas alkaliterrae</name>
    <dbReference type="NCBI Taxonomy" id="1452450"/>
    <lineage>
        <taxon>Bacteria</taxon>
        <taxon>Pseudomonadati</taxon>
        <taxon>Pseudomonadota</taxon>
        <taxon>Alphaproteobacteria</taxon>
        <taxon>Acetobacterales</taxon>
        <taxon>Acetobacteraceae</taxon>
        <taxon>Neoroseomonas</taxon>
    </lineage>
</organism>
<keyword evidence="2" id="KW-0812">Transmembrane</keyword>
<feature type="transmembrane region" description="Helical" evidence="2">
    <location>
        <begin position="20"/>
        <end position="43"/>
    </location>
</feature>
<dbReference type="AlphaFoldDB" id="A0A840XIS0"/>
<feature type="transmembrane region" description="Helical" evidence="2">
    <location>
        <begin position="118"/>
        <end position="144"/>
    </location>
</feature>
<protein>
    <submittedName>
        <fullName evidence="3">Uncharacterized membrane protein YhaH (DUF805 family)</fullName>
    </submittedName>
</protein>
<dbReference type="Proteomes" id="UP000562254">
    <property type="component" value="Unassembled WGS sequence"/>
</dbReference>
<feature type="transmembrane region" description="Helical" evidence="2">
    <location>
        <begin position="55"/>
        <end position="76"/>
    </location>
</feature>
<feature type="compositionally biased region" description="Low complexity" evidence="1">
    <location>
        <begin position="169"/>
        <end position="191"/>
    </location>
</feature>
<sequence length="265" mass="27758">MTFGQWLSFRGRIGRKTFWLGYILPLFAAAIVANILDSALGLAPPLGADAVPADVNAQVGPIGTIVSVLSIWPSLAGSIKRLHDRDRTGWWIGAFYLTSIGAAFLMGLSAVVGISGGAAGAGASVIFIVVLGIALLGFAIWLIVETGFLRGTPGPNRFGPDPLGGMGGPQWQQQGVPQQGWQQQPQWQQPGAWPPQQPPQWQPPPAQGWQQPPPPQGWQGPPPGGYPPGHGQPPPGYGQPPPGTGGPPLGYGQAPRGSVPPIRRE</sequence>
<feature type="region of interest" description="Disordered" evidence="1">
    <location>
        <begin position="153"/>
        <end position="265"/>
    </location>
</feature>
<dbReference type="PANTHER" id="PTHR34980">
    <property type="entry name" value="INNER MEMBRANE PROTEIN-RELATED-RELATED"/>
    <property type="match status" value="1"/>
</dbReference>
<accession>A0A840XIS0</accession>
<dbReference type="EMBL" id="JACIJE010000001">
    <property type="protein sequence ID" value="MBB5688435.1"/>
    <property type="molecule type" value="Genomic_DNA"/>
</dbReference>
<dbReference type="Pfam" id="PF05656">
    <property type="entry name" value="DUF805"/>
    <property type="match status" value="1"/>
</dbReference>
<evidence type="ECO:0000256" key="2">
    <source>
        <dbReference type="SAM" id="Phobius"/>
    </source>
</evidence>
<gene>
    <name evidence="3" type="ORF">FHS88_000545</name>
</gene>
<feature type="transmembrane region" description="Helical" evidence="2">
    <location>
        <begin position="88"/>
        <end position="112"/>
    </location>
</feature>
<comment type="caution">
    <text evidence="3">The sequence shown here is derived from an EMBL/GenBank/DDBJ whole genome shotgun (WGS) entry which is preliminary data.</text>
</comment>
<name>A0A840XIS0_9PROT</name>
<proteinExistence type="predicted"/>